<keyword evidence="4" id="KW-1185">Reference proteome</keyword>
<feature type="transmembrane region" description="Helical" evidence="1">
    <location>
        <begin position="326"/>
        <end position="347"/>
    </location>
</feature>
<dbReference type="EMBL" id="JARTLD010000026">
    <property type="protein sequence ID" value="MED5017824.1"/>
    <property type="molecule type" value="Genomic_DNA"/>
</dbReference>
<keyword evidence="1" id="KW-0472">Membrane</keyword>
<feature type="transmembrane region" description="Helical" evidence="1">
    <location>
        <begin position="166"/>
        <end position="187"/>
    </location>
</feature>
<keyword evidence="1" id="KW-0812">Transmembrane</keyword>
<organism evidence="3 4">
    <name type="scientific">Paenibacillus chibensis</name>
    <dbReference type="NCBI Taxonomy" id="59846"/>
    <lineage>
        <taxon>Bacteria</taxon>
        <taxon>Bacillati</taxon>
        <taxon>Bacillota</taxon>
        <taxon>Bacilli</taxon>
        <taxon>Bacillales</taxon>
        <taxon>Paenibacillaceae</taxon>
        <taxon>Paenibacillus</taxon>
    </lineage>
</organism>
<name>A0ABU6PTX3_9BACL</name>
<feature type="transmembrane region" description="Helical" evidence="1">
    <location>
        <begin position="58"/>
        <end position="78"/>
    </location>
</feature>
<proteinExistence type="predicted"/>
<gene>
    <name evidence="3" type="ORF">P9847_10960</name>
</gene>
<keyword evidence="1" id="KW-1133">Transmembrane helix</keyword>
<feature type="transmembrane region" description="Helical" evidence="1">
    <location>
        <begin position="244"/>
        <end position="265"/>
    </location>
</feature>
<feature type="transmembrane region" description="Helical" evidence="1">
    <location>
        <begin position="216"/>
        <end position="238"/>
    </location>
</feature>
<dbReference type="InterPro" id="IPR043831">
    <property type="entry name" value="DUF5808"/>
</dbReference>
<comment type="caution">
    <text evidence="3">The sequence shown here is derived from an EMBL/GenBank/DDBJ whole genome shotgun (WGS) entry which is preliminary data.</text>
</comment>
<protein>
    <submittedName>
        <fullName evidence="3">DUF5808 domain-containing protein</fullName>
    </submittedName>
</protein>
<accession>A0ABU6PTX3</accession>
<reference evidence="3 4" key="1">
    <citation type="submission" date="2023-03" db="EMBL/GenBank/DDBJ databases">
        <title>Bacillus Genome Sequencing.</title>
        <authorList>
            <person name="Dunlap C."/>
        </authorList>
    </citation>
    <scope>NUCLEOTIDE SEQUENCE [LARGE SCALE GENOMIC DNA]</scope>
    <source>
        <strain evidence="3 4">NRS-52</strain>
    </source>
</reference>
<evidence type="ECO:0000313" key="3">
    <source>
        <dbReference type="EMBL" id="MED5017824.1"/>
    </source>
</evidence>
<feature type="transmembrane region" description="Helical" evidence="1">
    <location>
        <begin position="6"/>
        <end position="21"/>
    </location>
</feature>
<evidence type="ECO:0000256" key="1">
    <source>
        <dbReference type="SAM" id="Phobius"/>
    </source>
</evidence>
<evidence type="ECO:0000313" key="4">
    <source>
        <dbReference type="Proteomes" id="UP001343257"/>
    </source>
</evidence>
<sequence length="461" mass="52837">MLTLTLLFSAIICYIVLLATYKPQAKYRSGMLFAVTLPEEALEHEGIRGIQARFQASFTKASIGMGLGLIPFLILYQFMSVQVLYFFVWLVGFVIVMVLPFRRAFRETLALKREHEWFVGHKRVILTDLRVSQLKNQRSASLWLYVIPFLMVAGLLLWAIRGDAELYAIAVCDFILTALFFSFSLYIRRMKTKVYSMNTEVNLVLNQARRRSLSYLWLWVAIAENIHLGLLCLLLLNENPAMDGVWLAVILLFTAIPVGSLMYVYRKINMLEQEILSRDGKIMYTDDDEYWSNGFTYHNPYDKSIFVPKRVGIGETVNTATPVGKLIVWGGVGMTAVLILGVTFMMIRSELTSPALAITSEHSVEIKYPMYSYDFSIDDIQELTLVDSIPSGTKTNGEATGQYARGYFRLKELGKSRLYIFKDKPPYIRIKLDSGYIFYNEKEPGRTRELFEQLRKQAGLD</sequence>
<feature type="transmembrane region" description="Helical" evidence="1">
    <location>
        <begin position="84"/>
        <end position="105"/>
    </location>
</feature>
<dbReference type="Proteomes" id="UP001343257">
    <property type="component" value="Unassembled WGS sequence"/>
</dbReference>
<feature type="transmembrane region" description="Helical" evidence="1">
    <location>
        <begin position="142"/>
        <end position="160"/>
    </location>
</feature>
<evidence type="ECO:0000259" key="2">
    <source>
        <dbReference type="Pfam" id="PF19124"/>
    </source>
</evidence>
<dbReference type="Pfam" id="PF19124">
    <property type="entry name" value="DUF5808"/>
    <property type="match status" value="1"/>
</dbReference>
<dbReference type="RefSeq" id="WP_328277746.1">
    <property type="nucleotide sequence ID" value="NZ_JARTLD010000026.1"/>
</dbReference>
<feature type="domain" description="DUF5808" evidence="2">
    <location>
        <begin position="302"/>
        <end position="325"/>
    </location>
</feature>